<dbReference type="InterPro" id="IPR005194">
    <property type="entry name" value="Glyco_hydro_65_C"/>
</dbReference>
<feature type="domain" description="Glycoside hydrolase family 65 central catalytic" evidence="6">
    <location>
        <begin position="299"/>
        <end position="672"/>
    </location>
</feature>
<keyword evidence="10" id="KW-1185">Reference proteome</keyword>
<evidence type="ECO:0000313" key="10">
    <source>
        <dbReference type="Proteomes" id="UP000289220"/>
    </source>
</evidence>
<evidence type="ECO:0000256" key="3">
    <source>
        <dbReference type="ARBA" id="ARBA00022679"/>
    </source>
</evidence>
<comment type="caution">
    <text evidence="9">The sequence shown here is derived from an EMBL/GenBank/DDBJ whole genome shotgun (WGS) entry which is preliminary data.</text>
</comment>
<feature type="active site" description="Proton donor" evidence="4">
    <location>
        <position position="473"/>
    </location>
</feature>
<sequence>MKQALEPTADAAWVLNDDGCDPLRESDRETRFTVSNGFLGARASHAVNRSFRRLVSPNSYVAGLFDTPDTDRPVPERVFAPDWLDVRIGLAGGPLVHHFGQGPSHPLTLDMRRGLALAECRLVEGAAVSVRLGLLRFVSLSRRSLGLQLLHLEVDQGATDITLEASFEGGDHDLISERLETEFGLWRTHHSGKRLAMAAAVALRIDGQDLPPTALAPLKWSWTWRARPGQVVCLERIVTVARSDGPDQDPGAIVRKELSDARRSGWRSVMEQHETAWANRWSCSDVEVEGDAAAQKAIRFAVYHLNSAANPDDPRVSIGARGLTGADYRGHVFWDTEIFLLPFYILTWPEAARSLLMYRFHTLDGARAKAAERGWRGAFYAWESTDTGLEATPEQAVGPDRQIIDILTGAQEQHISADVAYAVWQYWQATGDDEFLVAAGAEILLETGRFWASRAQPEADGLHHIRGVIGPDEYHEAIDDNAFTNVMARWNIRRALEVAAMLGERWPAEWTILCRRLDLDEADLGHWTGVAETMATGLDPDTGLFEQFTGYFDLEDVDLSAYAGRSVPMDVVLGRERTQRSQVIKQADVVALLALLPEEFAGETGATNFRYYEPRCGHGSSLSTAMHGLVAARLGDVEMALDYFHRTAAIDLADTKVAIGGGIHIAAQGGLWLMTVFGFAGLSLRSDGIGLAPHLPASWLSLGFGLQWRGRSLAVRIDQTNQKLDVSLESGQPMIITIYGQPHSLSLDQALVTDIKRPRQSDDRSR</sequence>
<dbReference type="GO" id="GO:0004553">
    <property type="term" value="F:hydrolase activity, hydrolyzing O-glycosyl compounds"/>
    <property type="evidence" value="ECO:0007669"/>
    <property type="project" value="TreeGrafter"/>
</dbReference>
<evidence type="ECO:0000313" key="9">
    <source>
        <dbReference type="EMBL" id="VDC48943.1"/>
    </source>
</evidence>
<dbReference type="Gene3D" id="1.50.10.10">
    <property type="match status" value="1"/>
</dbReference>
<dbReference type="PANTHER" id="PTHR11051">
    <property type="entry name" value="GLYCOSYL HYDROLASE-RELATED"/>
    <property type="match status" value="1"/>
</dbReference>
<dbReference type="InterPro" id="IPR012341">
    <property type="entry name" value="6hp_glycosidase-like_sf"/>
</dbReference>
<comment type="similarity">
    <text evidence="1">Belongs to the glycosyl hydrolase 65 family.</text>
</comment>
<dbReference type="Gene3D" id="2.70.98.40">
    <property type="entry name" value="Glycoside hydrolase, family 65, N-terminal domain"/>
    <property type="match status" value="1"/>
</dbReference>
<dbReference type="InterPro" id="IPR005196">
    <property type="entry name" value="Glyco_hydro_65_N"/>
</dbReference>
<dbReference type="SUPFAM" id="SSF48208">
    <property type="entry name" value="Six-hairpin glycosidases"/>
    <property type="match status" value="1"/>
</dbReference>
<accession>A0A7Z8Y1C8</accession>
<dbReference type="Gene3D" id="2.60.420.10">
    <property type="entry name" value="Maltose phosphorylase, domain 3"/>
    <property type="match status" value="1"/>
</dbReference>
<dbReference type="PIRSF" id="PIRSF036289">
    <property type="entry name" value="Glycosyl_hydrolase_malt_phosph"/>
    <property type="match status" value="1"/>
</dbReference>
<proteinExistence type="inferred from homology"/>
<name>A0A7Z8Y1C8_9CAUL</name>
<dbReference type="InterPro" id="IPR017045">
    <property type="entry name" value="Malt_Pase/Glycosyl_Hdrlase"/>
</dbReference>
<evidence type="ECO:0000259" key="7">
    <source>
        <dbReference type="Pfam" id="PF03633"/>
    </source>
</evidence>
<reference evidence="9 10" key="1">
    <citation type="submission" date="2018-11" db="EMBL/GenBank/DDBJ databases">
        <authorList>
            <person name="Peiro R."/>
            <person name="Begona"/>
            <person name="Cbmso G."/>
            <person name="Lopez M."/>
            <person name="Gonzalez S."/>
            <person name="Sacristan E."/>
            <person name="Castillo E."/>
        </authorList>
    </citation>
    <scope>NUCLEOTIDE SEQUENCE [LARGE SCALE GENOMIC DNA]</scope>
    <source>
        <strain evidence="9">Brev_genome</strain>
    </source>
</reference>
<dbReference type="PANTHER" id="PTHR11051:SF8">
    <property type="entry name" value="PROTEIN-GLUCOSYLGALACTOSYLHYDROXYLYSINE GLUCOSIDASE"/>
    <property type="match status" value="1"/>
</dbReference>
<evidence type="ECO:0000256" key="2">
    <source>
        <dbReference type="ARBA" id="ARBA00022676"/>
    </source>
</evidence>
<dbReference type="InterPro" id="IPR011013">
    <property type="entry name" value="Gal_mutarotase_sf_dom"/>
</dbReference>
<gene>
    <name evidence="9" type="primary">kojP_2</name>
    <name evidence="9" type="ORF">BREV_BREV_00929</name>
</gene>
<dbReference type="AlphaFoldDB" id="A0A7Z8Y1C8"/>
<dbReference type="Pfam" id="PF03633">
    <property type="entry name" value="Glyco_hydro_65C"/>
    <property type="match status" value="1"/>
</dbReference>
<keyword evidence="2" id="KW-0328">Glycosyltransferase</keyword>
<dbReference type="SUPFAM" id="SSF74650">
    <property type="entry name" value="Galactose mutarotase-like"/>
    <property type="match status" value="1"/>
</dbReference>
<dbReference type="GO" id="GO:0016757">
    <property type="term" value="F:glycosyltransferase activity"/>
    <property type="evidence" value="ECO:0007669"/>
    <property type="project" value="UniProtKB-KW"/>
</dbReference>
<evidence type="ECO:0000256" key="5">
    <source>
        <dbReference type="PIRSR" id="PIRSR036289-51"/>
    </source>
</evidence>
<keyword evidence="3" id="KW-0808">Transferase</keyword>
<dbReference type="Proteomes" id="UP000289220">
    <property type="component" value="Unassembled WGS sequence"/>
</dbReference>
<dbReference type="GO" id="GO:0030246">
    <property type="term" value="F:carbohydrate binding"/>
    <property type="evidence" value="ECO:0007669"/>
    <property type="project" value="InterPro"/>
</dbReference>
<dbReference type="GO" id="GO:0005975">
    <property type="term" value="P:carbohydrate metabolic process"/>
    <property type="evidence" value="ECO:0007669"/>
    <property type="project" value="InterPro"/>
</dbReference>
<dbReference type="InterPro" id="IPR037018">
    <property type="entry name" value="GH65_N"/>
</dbReference>
<dbReference type="RefSeq" id="WP_154725709.1">
    <property type="nucleotide sequence ID" value="NZ_UXHF01000012.1"/>
</dbReference>
<evidence type="ECO:0000259" key="8">
    <source>
        <dbReference type="Pfam" id="PF03636"/>
    </source>
</evidence>
<evidence type="ECO:0000256" key="4">
    <source>
        <dbReference type="PIRSR" id="PIRSR036289-50"/>
    </source>
</evidence>
<feature type="domain" description="Glycoside hydrolase family 65 N-terminal" evidence="8">
    <location>
        <begin position="18"/>
        <end position="244"/>
    </location>
</feature>
<protein>
    <submittedName>
        <fullName evidence="9">Kojibiose phosphorylase</fullName>
    </submittedName>
</protein>
<organism evidence="9 10">
    <name type="scientific">Brevundimonas mediterranea</name>
    <dbReference type="NCBI Taxonomy" id="74329"/>
    <lineage>
        <taxon>Bacteria</taxon>
        <taxon>Pseudomonadati</taxon>
        <taxon>Pseudomonadota</taxon>
        <taxon>Alphaproteobacteria</taxon>
        <taxon>Caulobacterales</taxon>
        <taxon>Caulobacteraceae</taxon>
        <taxon>Brevundimonas</taxon>
    </lineage>
</organism>
<feature type="binding site" evidence="5">
    <location>
        <begin position="334"/>
        <end position="335"/>
    </location>
    <ligand>
        <name>substrate</name>
    </ligand>
</feature>
<evidence type="ECO:0000256" key="1">
    <source>
        <dbReference type="ARBA" id="ARBA00006768"/>
    </source>
</evidence>
<dbReference type="InterPro" id="IPR005195">
    <property type="entry name" value="Glyco_hydro_65_M"/>
</dbReference>
<dbReference type="EMBL" id="UXHF01000012">
    <property type="protein sequence ID" value="VDC48943.1"/>
    <property type="molecule type" value="Genomic_DNA"/>
</dbReference>
<dbReference type="Pfam" id="PF03636">
    <property type="entry name" value="Glyco_hydro_65N"/>
    <property type="match status" value="1"/>
</dbReference>
<evidence type="ECO:0000259" key="6">
    <source>
        <dbReference type="Pfam" id="PF03632"/>
    </source>
</evidence>
<feature type="binding site" evidence="5">
    <location>
        <begin position="585"/>
        <end position="586"/>
    </location>
    <ligand>
        <name>substrate</name>
    </ligand>
</feature>
<dbReference type="InterPro" id="IPR008928">
    <property type="entry name" value="6-hairpin_glycosidase_sf"/>
</dbReference>
<feature type="domain" description="Glycoside hydrolase family 65 C-terminal" evidence="7">
    <location>
        <begin position="683"/>
        <end position="745"/>
    </location>
</feature>
<dbReference type="Pfam" id="PF03632">
    <property type="entry name" value="Glyco_hydro_65m"/>
    <property type="match status" value="1"/>
</dbReference>